<accession>A0A926ILC9</accession>
<name>A0A926ILC9_9FIRM</name>
<keyword evidence="2" id="KW-1185">Reference proteome</keyword>
<comment type="caution">
    <text evidence="1">The sequence shown here is derived from an EMBL/GenBank/DDBJ whole genome shotgun (WGS) entry which is preliminary data.</text>
</comment>
<organism evidence="1 2">
    <name type="scientific">Wansuia hejianensis</name>
    <dbReference type="NCBI Taxonomy" id="2763667"/>
    <lineage>
        <taxon>Bacteria</taxon>
        <taxon>Bacillati</taxon>
        <taxon>Bacillota</taxon>
        <taxon>Clostridia</taxon>
        <taxon>Lachnospirales</taxon>
        <taxon>Lachnospiraceae</taxon>
        <taxon>Wansuia</taxon>
    </lineage>
</organism>
<proteinExistence type="predicted"/>
<sequence>MKLENDEFNLFIIGEDPREKISIIKKNLNQPATIKIFRGDNNTNLKTITDHGDLVLNPGNTMMPCFFEDGQCQLVLEKKKNKDSNYDIFHSGIRITEDFQSIGSSLIGIIDCSSDIGYTGIDIFRDGVKILKISEENVRQRISRGKKKLSETLAKQDEKLY</sequence>
<protein>
    <submittedName>
        <fullName evidence="1">Sigma-70 family RNA polymerase sigma factor</fullName>
    </submittedName>
</protein>
<gene>
    <name evidence="1" type="ORF">H8689_02420</name>
</gene>
<dbReference type="AlphaFoldDB" id="A0A926ILC9"/>
<evidence type="ECO:0000313" key="2">
    <source>
        <dbReference type="Proteomes" id="UP000601522"/>
    </source>
</evidence>
<evidence type="ECO:0000313" key="1">
    <source>
        <dbReference type="EMBL" id="MBC8589994.1"/>
    </source>
</evidence>
<dbReference type="Proteomes" id="UP000601522">
    <property type="component" value="Unassembled WGS sequence"/>
</dbReference>
<reference evidence="1 2" key="1">
    <citation type="submission" date="2020-08" db="EMBL/GenBank/DDBJ databases">
        <title>Genome public.</title>
        <authorList>
            <person name="Liu C."/>
            <person name="Sun Q."/>
        </authorList>
    </citation>
    <scope>NUCLEOTIDE SEQUENCE [LARGE SCALE GENOMIC DNA]</scope>
    <source>
        <strain evidence="1 2">NSJ-26</strain>
    </source>
</reference>
<dbReference type="EMBL" id="JACRTK010000001">
    <property type="protein sequence ID" value="MBC8589994.1"/>
    <property type="molecule type" value="Genomic_DNA"/>
</dbReference>
<dbReference type="RefSeq" id="WP_249322783.1">
    <property type="nucleotide sequence ID" value="NZ_JACRTK010000001.1"/>
</dbReference>